<dbReference type="RefSeq" id="XP_068349616.1">
    <property type="nucleotide sequence ID" value="XM_068511360.1"/>
</dbReference>
<sequence>MRRNANTPKKSNPTTPKSERKAHKGHSLGRLPKNEAAIKLAKELELRNSCQMQVQRDVDREARQRYLAALSEARLKRAEKKIVTELSKIEGLEHQIQLDKVKTMRGKDVLSRTYMVEARYDEKQRNLNQMLIDDRMHPRYSQPQPMKMPHIHTSPNHSYSEDDY</sequence>
<dbReference type="GeneID" id="94846064"/>
<protein>
    <submittedName>
        <fullName evidence="2">Uncharacterized protein</fullName>
    </submittedName>
</protein>
<keyword evidence="3" id="KW-1185">Reference proteome</keyword>
<dbReference type="Proteomes" id="UP000179807">
    <property type="component" value="Unassembled WGS sequence"/>
</dbReference>
<dbReference type="EMBL" id="MLAK01001173">
    <property type="protein sequence ID" value="OHS96479.1"/>
    <property type="molecule type" value="Genomic_DNA"/>
</dbReference>
<feature type="region of interest" description="Disordered" evidence="1">
    <location>
        <begin position="133"/>
        <end position="164"/>
    </location>
</feature>
<dbReference type="VEuPathDB" id="TrichDB:TRFO_37335"/>
<organism evidence="2 3">
    <name type="scientific">Tritrichomonas foetus</name>
    <dbReference type="NCBI Taxonomy" id="1144522"/>
    <lineage>
        <taxon>Eukaryota</taxon>
        <taxon>Metamonada</taxon>
        <taxon>Parabasalia</taxon>
        <taxon>Tritrichomonadida</taxon>
        <taxon>Tritrichomonadidae</taxon>
        <taxon>Tritrichomonas</taxon>
    </lineage>
</organism>
<evidence type="ECO:0000256" key="1">
    <source>
        <dbReference type="SAM" id="MobiDB-lite"/>
    </source>
</evidence>
<gene>
    <name evidence="2" type="ORF">TRFO_37335</name>
</gene>
<evidence type="ECO:0000313" key="2">
    <source>
        <dbReference type="EMBL" id="OHS96479.1"/>
    </source>
</evidence>
<reference evidence="2" key="1">
    <citation type="submission" date="2016-10" db="EMBL/GenBank/DDBJ databases">
        <authorList>
            <person name="Benchimol M."/>
            <person name="Almeida L.G."/>
            <person name="Vasconcelos A.T."/>
            <person name="Perreira-Neves A."/>
            <person name="Rosa I.A."/>
            <person name="Tasca T."/>
            <person name="Bogo M.R."/>
            <person name="de Souza W."/>
        </authorList>
    </citation>
    <scope>NUCLEOTIDE SEQUENCE [LARGE SCALE GENOMIC DNA]</scope>
    <source>
        <strain evidence="2">K</strain>
    </source>
</reference>
<proteinExistence type="predicted"/>
<evidence type="ECO:0000313" key="3">
    <source>
        <dbReference type="Proteomes" id="UP000179807"/>
    </source>
</evidence>
<feature type="region of interest" description="Disordered" evidence="1">
    <location>
        <begin position="1"/>
        <end position="34"/>
    </location>
</feature>
<accession>A0A1J4JDW2</accession>
<comment type="caution">
    <text evidence="2">The sequence shown here is derived from an EMBL/GenBank/DDBJ whole genome shotgun (WGS) entry which is preliminary data.</text>
</comment>
<dbReference type="AlphaFoldDB" id="A0A1J4JDW2"/>
<name>A0A1J4JDW2_9EUKA</name>
<feature type="compositionally biased region" description="Polar residues" evidence="1">
    <location>
        <begin position="1"/>
        <end position="16"/>
    </location>
</feature>